<dbReference type="AlphaFoldDB" id="A0AAE0ZY74"/>
<comment type="caution">
    <text evidence="1">The sequence shown here is derived from an EMBL/GenBank/DDBJ whole genome shotgun (WGS) entry which is preliminary data.</text>
</comment>
<proteinExistence type="predicted"/>
<dbReference type="Proteomes" id="UP001283361">
    <property type="component" value="Unassembled WGS sequence"/>
</dbReference>
<dbReference type="EMBL" id="JAWDGP010003132">
    <property type="protein sequence ID" value="KAK3777116.1"/>
    <property type="molecule type" value="Genomic_DNA"/>
</dbReference>
<reference evidence="1" key="1">
    <citation type="journal article" date="2023" name="G3 (Bethesda)">
        <title>A reference genome for the long-term kleptoplast-retaining sea slug Elysia crispata morphotype clarki.</title>
        <authorList>
            <person name="Eastman K.E."/>
            <person name="Pendleton A.L."/>
            <person name="Shaikh M.A."/>
            <person name="Suttiyut T."/>
            <person name="Ogas R."/>
            <person name="Tomko P."/>
            <person name="Gavelis G."/>
            <person name="Widhalm J.R."/>
            <person name="Wisecaver J.H."/>
        </authorList>
    </citation>
    <scope>NUCLEOTIDE SEQUENCE</scope>
    <source>
        <strain evidence="1">ECLA1</strain>
    </source>
</reference>
<sequence length="82" mass="8997">MVAGRCIRPIDYRPFPVAAWSGSSDFKAMGLIWSSSQEKKVDLLPHDSCHLPPVRVTPCPLKVGGYPENVTLHPPEVCRAPS</sequence>
<evidence type="ECO:0000313" key="1">
    <source>
        <dbReference type="EMBL" id="KAK3777116.1"/>
    </source>
</evidence>
<gene>
    <name evidence="1" type="ORF">RRG08_055861</name>
</gene>
<name>A0AAE0ZY74_9GAST</name>
<protein>
    <submittedName>
        <fullName evidence="1">Uncharacterized protein</fullName>
    </submittedName>
</protein>
<organism evidence="1 2">
    <name type="scientific">Elysia crispata</name>
    <name type="common">lettuce slug</name>
    <dbReference type="NCBI Taxonomy" id="231223"/>
    <lineage>
        <taxon>Eukaryota</taxon>
        <taxon>Metazoa</taxon>
        <taxon>Spiralia</taxon>
        <taxon>Lophotrochozoa</taxon>
        <taxon>Mollusca</taxon>
        <taxon>Gastropoda</taxon>
        <taxon>Heterobranchia</taxon>
        <taxon>Euthyneura</taxon>
        <taxon>Panpulmonata</taxon>
        <taxon>Sacoglossa</taxon>
        <taxon>Placobranchoidea</taxon>
        <taxon>Plakobranchidae</taxon>
        <taxon>Elysia</taxon>
    </lineage>
</organism>
<evidence type="ECO:0000313" key="2">
    <source>
        <dbReference type="Proteomes" id="UP001283361"/>
    </source>
</evidence>
<keyword evidence="2" id="KW-1185">Reference proteome</keyword>
<accession>A0AAE0ZY74</accession>